<dbReference type="Proteomes" id="UP001178507">
    <property type="component" value="Unassembled WGS sequence"/>
</dbReference>
<dbReference type="AlphaFoldDB" id="A0AA36IS70"/>
<feature type="region of interest" description="Disordered" evidence="1">
    <location>
        <begin position="30"/>
        <end position="93"/>
    </location>
</feature>
<gene>
    <name evidence="2" type="ORF">EVOR1521_LOCUS17948</name>
</gene>
<organism evidence="2 3">
    <name type="scientific">Effrenium voratum</name>
    <dbReference type="NCBI Taxonomy" id="2562239"/>
    <lineage>
        <taxon>Eukaryota</taxon>
        <taxon>Sar</taxon>
        <taxon>Alveolata</taxon>
        <taxon>Dinophyceae</taxon>
        <taxon>Suessiales</taxon>
        <taxon>Symbiodiniaceae</taxon>
        <taxon>Effrenium</taxon>
    </lineage>
</organism>
<sequence>MFTDFCVNLQTGQDGPQSPRTVQRLEAWRRETSPIGSSGNVPAGSEVSTRDVRAGMSPERAMPPGSRSSTSPAVPVNFAMVPPPAQHAPPASLENHHGVYKNIVGRRYVPQDFSRAIRFEDGSTYVASSKASSAKSPHATSPFRQTFMETPGGSGKQDIE</sequence>
<feature type="compositionally biased region" description="Low complexity" evidence="1">
    <location>
        <begin position="127"/>
        <end position="136"/>
    </location>
</feature>
<feature type="compositionally biased region" description="Polar residues" evidence="1">
    <location>
        <begin position="138"/>
        <end position="148"/>
    </location>
</feature>
<comment type="caution">
    <text evidence="2">The sequence shown here is derived from an EMBL/GenBank/DDBJ whole genome shotgun (WGS) entry which is preliminary data.</text>
</comment>
<accession>A0AA36IS70</accession>
<dbReference type="EMBL" id="CAUJNA010002447">
    <property type="protein sequence ID" value="CAJ1392992.1"/>
    <property type="molecule type" value="Genomic_DNA"/>
</dbReference>
<proteinExistence type="predicted"/>
<feature type="compositionally biased region" description="Polar residues" evidence="1">
    <location>
        <begin position="8"/>
        <end position="20"/>
    </location>
</feature>
<evidence type="ECO:0000313" key="2">
    <source>
        <dbReference type="EMBL" id="CAJ1392992.1"/>
    </source>
</evidence>
<evidence type="ECO:0000313" key="3">
    <source>
        <dbReference type="Proteomes" id="UP001178507"/>
    </source>
</evidence>
<feature type="region of interest" description="Disordered" evidence="1">
    <location>
        <begin position="124"/>
        <end position="160"/>
    </location>
</feature>
<keyword evidence="3" id="KW-1185">Reference proteome</keyword>
<protein>
    <submittedName>
        <fullName evidence="2">Uncharacterized protein</fullName>
    </submittedName>
</protein>
<name>A0AA36IS70_9DINO</name>
<evidence type="ECO:0000256" key="1">
    <source>
        <dbReference type="SAM" id="MobiDB-lite"/>
    </source>
</evidence>
<feature type="region of interest" description="Disordered" evidence="1">
    <location>
        <begin position="1"/>
        <end position="20"/>
    </location>
</feature>
<reference evidence="2" key="1">
    <citation type="submission" date="2023-08" db="EMBL/GenBank/DDBJ databases">
        <authorList>
            <person name="Chen Y."/>
            <person name="Shah S."/>
            <person name="Dougan E. K."/>
            <person name="Thang M."/>
            <person name="Chan C."/>
        </authorList>
    </citation>
    <scope>NUCLEOTIDE SEQUENCE</scope>
</reference>